<feature type="region of interest" description="Disordered" evidence="16">
    <location>
        <begin position="271"/>
        <end position="294"/>
    </location>
</feature>
<dbReference type="InterPro" id="IPR002429">
    <property type="entry name" value="CcO_II-like_C"/>
</dbReference>
<dbReference type="Pfam" id="PF02790">
    <property type="entry name" value="COX2_TM"/>
    <property type="match status" value="1"/>
</dbReference>
<dbReference type="GO" id="GO:0005507">
    <property type="term" value="F:copper ion binding"/>
    <property type="evidence" value="ECO:0007669"/>
    <property type="project" value="InterPro"/>
</dbReference>
<dbReference type="PROSITE" id="PS50999">
    <property type="entry name" value="COX2_TM"/>
    <property type="match status" value="1"/>
</dbReference>
<comment type="cofactor">
    <cofactor evidence="15">
        <name>Cu cation</name>
        <dbReference type="ChEBI" id="CHEBI:23378"/>
    </cofactor>
    <text evidence="15">Binds a copper A center.</text>
</comment>
<comment type="catalytic activity">
    <reaction evidence="13 15">
        <text>4 Fe(II)-[cytochrome c] + O2 + 8 H(+)(in) = 4 Fe(III)-[cytochrome c] + 2 H2O + 4 H(+)(out)</text>
        <dbReference type="Rhea" id="RHEA:11436"/>
        <dbReference type="Rhea" id="RHEA-COMP:10350"/>
        <dbReference type="Rhea" id="RHEA-COMP:14399"/>
        <dbReference type="ChEBI" id="CHEBI:15377"/>
        <dbReference type="ChEBI" id="CHEBI:15378"/>
        <dbReference type="ChEBI" id="CHEBI:15379"/>
        <dbReference type="ChEBI" id="CHEBI:29033"/>
        <dbReference type="ChEBI" id="CHEBI:29034"/>
        <dbReference type="EC" id="7.1.1.9"/>
    </reaction>
</comment>
<keyword evidence="7" id="KW-1278">Translocase</keyword>
<dbReference type="InterPro" id="IPR036257">
    <property type="entry name" value="Cyt_c_oxidase_su2_TM_sf"/>
</dbReference>
<feature type="compositionally biased region" description="Basic and acidic residues" evidence="16">
    <location>
        <begin position="283"/>
        <end position="294"/>
    </location>
</feature>
<name>A0A8J4E4W0_9ACTN</name>
<dbReference type="EMBL" id="BOPG01000067">
    <property type="protein sequence ID" value="GIJ61509.1"/>
    <property type="molecule type" value="Genomic_DNA"/>
</dbReference>
<evidence type="ECO:0000256" key="8">
    <source>
        <dbReference type="ARBA" id="ARBA00022982"/>
    </source>
</evidence>
<evidence type="ECO:0000256" key="1">
    <source>
        <dbReference type="ARBA" id="ARBA00004141"/>
    </source>
</evidence>
<dbReference type="GO" id="GO:0042773">
    <property type="term" value="P:ATP synthesis coupled electron transport"/>
    <property type="evidence" value="ECO:0007669"/>
    <property type="project" value="TreeGrafter"/>
</dbReference>
<dbReference type="Pfam" id="PF00116">
    <property type="entry name" value="COX2"/>
    <property type="match status" value="1"/>
</dbReference>
<dbReference type="Proteomes" id="UP000612585">
    <property type="component" value="Unassembled WGS sequence"/>
</dbReference>
<dbReference type="GO" id="GO:0005886">
    <property type="term" value="C:plasma membrane"/>
    <property type="evidence" value="ECO:0007669"/>
    <property type="project" value="UniProtKB-SubCell"/>
</dbReference>
<dbReference type="GO" id="GO:0004129">
    <property type="term" value="F:cytochrome-c oxidase activity"/>
    <property type="evidence" value="ECO:0007669"/>
    <property type="project" value="UniProtKB-EC"/>
</dbReference>
<evidence type="ECO:0000256" key="9">
    <source>
        <dbReference type="ARBA" id="ARBA00022989"/>
    </source>
</evidence>
<dbReference type="PROSITE" id="PS51257">
    <property type="entry name" value="PROKAR_LIPOPROTEIN"/>
    <property type="match status" value="1"/>
</dbReference>
<dbReference type="SUPFAM" id="SSF49503">
    <property type="entry name" value="Cupredoxins"/>
    <property type="match status" value="1"/>
</dbReference>
<dbReference type="PRINTS" id="PR01166">
    <property type="entry name" value="CYCOXIDASEII"/>
</dbReference>
<gene>
    <name evidence="20" type="primary">coxB</name>
    <name evidence="20" type="ORF">Vau01_090250</name>
</gene>
<organism evidence="20 21">
    <name type="scientific">Virgisporangium aurantiacum</name>
    <dbReference type="NCBI Taxonomy" id="175570"/>
    <lineage>
        <taxon>Bacteria</taxon>
        <taxon>Bacillati</taxon>
        <taxon>Actinomycetota</taxon>
        <taxon>Actinomycetes</taxon>
        <taxon>Micromonosporales</taxon>
        <taxon>Micromonosporaceae</taxon>
        <taxon>Virgisporangium</taxon>
    </lineage>
</organism>
<evidence type="ECO:0000256" key="10">
    <source>
        <dbReference type="ARBA" id="ARBA00023008"/>
    </source>
</evidence>
<dbReference type="InterPro" id="IPR011759">
    <property type="entry name" value="Cyt_c_oxidase_su2_TM_dom"/>
</dbReference>
<feature type="transmembrane region" description="Helical" evidence="17">
    <location>
        <begin position="97"/>
        <end position="115"/>
    </location>
</feature>
<feature type="domain" description="Cytochrome oxidase subunit II copper A binding" evidence="18">
    <location>
        <begin position="127"/>
        <end position="257"/>
    </location>
</feature>
<evidence type="ECO:0000256" key="13">
    <source>
        <dbReference type="ARBA" id="ARBA00047816"/>
    </source>
</evidence>
<keyword evidence="3 14" id="KW-0813">Transport</keyword>
<keyword evidence="5 14" id="KW-0812">Transmembrane</keyword>
<protein>
    <recommendedName>
        <fullName evidence="15">Cytochrome c oxidase subunit 2</fullName>
        <ecNumber evidence="15">7.1.1.9</ecNumber>
    </recommendedName>
</protein>
<dbReference type="PROSITE" id="PS00078">
    <property type="entry name" value="COX2"/>
    <property type="match status" value="1"/>
</dbReference>
<dbReference type="SUPFAM" id="SSF81464">
    <property type="entry name" value="Cytochrome c oxidase subunit II-like, transmembrane region"/>
    <property type="match status" value="1"/>
</dbReference>
<dbReference type="InterPro" id="IPR014222">
    <property type="entry name" value="Cyt_c_oxidase_su2"/>
</dbReference>
<evidence type="ECO:0000256" key="3">
    <source>
        <dbReference type="ARBA" id="ARBA00022448"/>
    </source>
</evidence>
<evidence type="ECO:0000256" key="16">
    <source>
        <dbReference type="SAM" id="MobiDB-lite"/>
    </source>
</evidence>
<sequence>MLARERGWRLARLAGLGVTVAVLLSGCSFDESVRGFGWFKGITPEGRRMYELWIAACIAALVVGVFVWGLIFWCVVRYRKRGDELPPQTRFNMPLEFLYTVVPILIVSVLFYYTAIVQTYVDKRVPNPDVTVEVTAFKWNWKFRHAQIDGTEVTGQGGQEITTIGASDYIPVLVLPTGRRIEFVEHSEDVVHSFWVPEMLFKRDVFPGSIENKFQVTIEREGAFVGRCAELCGAYHSMMNFELRAVSQSEFDRYIQLRKDGKSTPEALEAIGEPGYATSTKPFNREPEQHEGKG</sequence>
<proteinExistence type="inferred from homology"/>
<dbReference type="InterPro" id="IPR001505">
    <property type="entry name" value="Copper_CuA"/>
</dbReference>
<evidence type="ECO:0000256" key="2">
    <source>
        <dbReference type="ARBA" id="ARBA00007866"/>
    </source>
</evidence>
<comment type="caution">
    <text evidence="20">The sequence shown here is derived from an EMBL/GenBank/DDBJ whole genome shotgun (WGS) entry which is preliminary data.</text>
</comment>
<evidence type="ECO:0000256" key="5">
    <source>
        <dbReference type="ARBA" id="ARBA00022692"/>
    </source>
</evidence>
<evidence type="ECO:0000256" key="6">
    <source>
        <dbReference type="ARBA" id="ARBA00022723"/>
    </source>
</evidence>
<keyword evidence="8 14" id="KW-0249">Electron transport</keyword>
<evidence type="ECO:0000313" key="20">
    <source>
        <dbReference type="EMBL" id="GIJ61509.1"/>
    </source>
</evidence>
<dbReference type="PROSITE" id="PS50857">
    <property type="entry name" value="COX2_CUA"/>
    <property type="match status" value="1"/>
</dbReference>
<dbReference type="PANTHER" id="PTHR22888:SF9">
    <property type="entry name" value="CYTOCHROME C OXIDASE SUBUNIT 2"/>
    <property type="match status" value="1"/>
</dbReference>
<evidence type="ECO:0000256" key="7">
    <source>
        <dbReference type="ARBA" id="ARBA00022967"/>
    </source>
</evidence>
<dbReference type="PANTHER" id="PTHR22888">
    <property type="entry name" value="CYTOCHROME C OXIDASE, SUBUNIT II"/>
    <property type="match status" value="1"/>
</dbReference>
<keyword evidence="9 17" id="KW-1133">Transmembrane helix</keyword>
<evidence type="ECO:0000256" key="11">
    <source>
        <dbReference type="ARBA" id="ARBA00023136"/>
    </source>
</evidence>
<evidence type="ECO:0000256" key="15">
    <source>
        <dbReference type="RuleBase" id="RU004024"/>
    </source>
</evidence>
<keyword evidence="6 15" id="KW-0479">Metal-binding</keyword>
<keyword evidence="4 14" id="KW-0679">Respiratory chain</keyword>
<evidence type="ECO:0000259" key="18">
    <source>
        <dbReference type="PROSITE" id="PS50857"/>
    </source>
</evidence>
<dbReference type="InterPro" id="IPR008972">
    <property type="entry name" value="Cupredoxin"/>
</dbReference>
<dbReference type="Gene3D" id="1.10.287.90">
    <property type="match status" value="1"/>
</dbReference>
<evidence type="ECO:0000256" key="12">
    <source>
        <dbReference type="ARBA" id="ARBA00024688"/>
    </source>
</evidence>
<dbReference type="EC" id="7.1.1.9" evidence="15"/>
<keyword evidence="10 15" id="KW-0186">Copper</keyword>
<evidence type="ECO:0000256" key="4">
    <source>
        <dbReference type="ARBA" id="ARBA00022660"/>
    </source>
</evidence>
<evidence type="ECO:0000256" key="17">
    <source>
        <dbReference type="SAM" id="Phobius"/>
    </source>
</evidence>
<feature type="transmembrane region" description="Helical" evidence="17">
    <location>
        <begin position="53"/>
        <end position="76"/>
    </location>
</feature>
<dbReference type="AlphaFoldDB" id="A0A8J4E4W0"/>
<comment type="subcellular location">
    <subcellularLocation>
        <location evidence="14">Cell membrane</location>
        <topology evidence="14">Multi-pass membrane protein</topology>
    </subcellularLocation>
    <subcellularLocation>
        <location evidence="1">Membrane</location>
        <topology evidence="1">Multi-pass membrane protein</topology>
    </subcellularLocation>
</comment>
<evidence type="ECO:0000259" key="19">
    <source>
        <dbReference type="PROSITE" id="PS50999"/>
    </source>
</evidence>
<keyword evidence="11 17" id="KW-0472">Membrane</keyword>
<reference evidence="20" key="1">
    <citation type="submission" date="2021-01" db="EMBL/GenBank/DDBJ databases">
        <title>Whole genome shotgun sequence of Virgisporangium aurantiacum NBRC 16421.</title>
        <authorList>
            <person name="Komaki H."/>
            <person name="Tamura T."/>
        </authorList>
    </citation>
    <scope>NUCLEOTIDE SEQUENCE</scope>
    <source>
        <strain evidence="20">NBRC 16421</strain>
    </source>
</reference>
<dbReference type="GO" id="GO:0016491">
    <property type="term" value="F:oxidoreductase activity"/>
    <property type="evidence" value="ECO:0007669"/>
    <property type="project" value="InterPro"/>
</dbReference>
<evidence type="ECO:0000313" key="21">
    <source>
        <dbReference type="Proteomes" id="UP000612585"/>
    </source>
</evidence>
<feature type="domain" description="Cytochrome oxidase subunit II transmembrane region profile" evidence="19">
    <location>
        <begin position="30"/>
        <end position="125"/>
    </location>
</feature>
<comment type="similarity">
    <text evidence="2 14">Belongs to the cytochrome c oxidase subunit 2 family.</text>
</comment>
<dbReference type="InterPro" id="IPR045187">
    <property type="entry name" value="CcO_II"/>
</dbReference>
<dbReference type="Gene3D" id="2.60.40.420">
    <property type="entry name" value="Cupredoxins - blue copper proteins"/>
    <property type="match status" value="1"/>
</dbReference>
<evidence type="ECO:0000256" key="14">
    <source>
        <dbReference type="RuleBase" id="RU000456"/>
    </source>
</evidence>
<keyword evidence="21" id="KW-1185">Reference proteome</keyword>
<accession>A0A8J4E4W0</accession>
<dbReference type="NCBIfam" id="TIGR02866">
    <property type="entry name" value="CoxB"/>
    <property type="match status" value="1"/>
</dbReference>
<comment type="function">
    <text evidence="12 15">Subunits I and II form the functional core of the enzyme complex. Electrons originating in cytochrome c are transferred via heme a and Cu(A) to the binuclear center formed by heme a3 and Cu(B).</text>
</comment>